<evidence type="ECO:0000256" key="9">
    <source>
        <dbReference type="NCBIfam" id="TIGR00080"/>
    </source>
</evidence>
<dbReference type="HOGENOM" id="CLU_055432_2_0_0"/>
<dbReference type="InterPro" id="IPR029063">
    <property type="entry name" value="SAM-dependent_MTases_sf"/>
</dbReference>
<dbReference type="eggNOG" id="COG2518">
    <property type="taxonomic scope" value="Bacteria"/>
</dbReference>
<sequence length="200" mass="22656">MKIPEKYIKEIVGPNCNFDERIIQAFLNCPRDRFVDEAFHRVAFEDNALPIGYGQTISKPSTVAYMTHLLNPSEDDKVLEIGTGSGFQCGILSYLSAFVYTVERIPQLSYKASLTLKRLHRKNIKFKVDNGHIGWKEYAPYNKIIVTASGDSIPEDLLNQLAIGGRMVIPVKDRIKIIEKDDNGIKTIDGDNCRFVEFVK</sequence>
<dbReference type="CDD" id="cd02440">
    <property type="entry name" value="AdoMet_MTases"/>
    <property type="match status" value="1"/>
</dbReference>
<dbReference type="GO" id="GO:0004719">
    <property type="term" value="F:protein-L-isoaspartate (D-aspartate) O-methyltransferase activity"/>
    <property type="evidence" value="ECO:0007669"/>
    <property type="project" value="UniProtKB-UniRule"/>
</dbReference>
<dbReference type="Proteomes" id="UP000007039">
    <property type="component" value="Chromosome"/>
</dbReference>
<dbReference type="STRING" id="768670.Calni_0261"/>
<dbReference type="NCBIfam" id="TIGR00080">
    <property type="entry name" value="pimt"/>
    <property type="match status" value="1"/>
</dbReference>
<evidence type="ECO:0000256" key="2">
    <source>
        <dbReference type="ARBA" id="ARBA00005369"/>
    </source>
</evidence>
<evidence type="ECO:0000313" key="10">
    <source>
        <dbReference type="EMBL" id="ADR18174.1"/>
    </source>
</evidence>
<dbReference type="RefSeq" id="WP_013450391.1">
    <property type="nucleotide sequence ID" value="NC_014758.1"/>
</dbReference>
<proteinExistence type="inferred from homology"/>
<dbReference type="Gene3D" id="3.40.50.150">
    <property type="entry name" value="Vaccinia Virus protein VP39"/>
    <property type="match status" value="1"/>
</dbReference>
<evidence type="ECO:0000256" key="4">
    <source>
        <dbReference type="ARBA" id="ARBA00013346"/>
    </source>
</evidence>
<evidence type="ECO:0000256" key="1">
    <source>
        <dbReference type="ARBA" id="ARBA00004496"/>
    </source>
</evidence>
<dbReference type="EC" id="2.1.1.77" evidence="3 9"/>
<dbReference type="GO" id="GO:0030091">
    <property type="term" value="P:protein repair"/>
    <property type="evidence" value="ECO:0007669"/>
    <property type="project" value="UniProtKB-UniRule"/>
</dbReference>
<keyword evidence="6 10" id="KW-0489">Methyltransferase</keyword>
<dbReference type="PROSITE" id="PS01279">
    <property type="entry name" value="PCMT"/>
    <property type="match status" value="1"/>
</dbReference>
<comment type="subcellular location">
    <subcellularLocation>
        <location evidence="1">Cytoplasm</location>
    </subcellularLocation>
</comment>
<dbReference type="GO" id="GO:0032259">
    <property type="term" value="P:methylation"/>
    <property type="evidence" value="ECO:0007669"/>
    <property type="project" value="UniProtKB-KW"/>
</dbReference>
<dbReference type="InterPro" id="IPR000682">
    <property type="entry name" value="PCMT"/>
</dbReference>
<name>E4TJL2_CALNY</name>
<evidence type="ECO:0000313" key="11">
    <source>
        <dbReference type="Proteomes" id="UP000007039"/>
    </source>
</evidence>
<dbReference type="SUPFAM" id="SSF53335">
    <property type="entry name" value="S-adenosyl-L-methionine-dependent methyltransferases"/>
    <property type="match status" value="1"/>
</dbReference>
<dbReference type="OrthoDB" id="9810066at2"/>
<dbReference type="NCBIfam" id="NF001453">
    <property type="entry name" value="PRK00312.1"/>
    <property type="match status" value="1"/>
</dbReference>
<protein>
    <recommendedName>
        <fullName evidence="4 9">Protein-L-isoaspartate O-methyltransferase</fullName>
        <ecNumber evidence="3 9">2.1.1.77</ecNumber>
    </recommendedName>
</protein>
<evidence type="ECO:0000256" key="5">
    <source>
        <dbReference type="ARBA" id="ARBA00022490"/>
    </source>
</evidence>
<keyword evidence="5" id="KW-0963">Cytoplasm</keyword>
<keyword evidence="8" id="KW-0949">S-adenosyl-L-methionine</keyword>
<dbReference type="EMBL" id="CP002347">
    <property type="protein sequence ID" value="ADR18174.1"/>
    <property type="molecule type" value="Genomic_DNA"/>
</dbReference>
<dbReference type="Pfam" id="PF01135">
    <property type="entry name" value="PCMT"/>
    <property type="match status" value="1"/>
</dbReference>
<organism evidence="10 11">
    <name type="scientific">Calditerrivibrio nitroreducens (strain DSM 19672 / NBRC 101217 / Yu37-1)</name>
    <dbReference type="NCBI Taxonomy" id="768670"/>
    <lineage>
        <taxon>Bacteria</taxon>
        <taxon>Pseudomonadati</taxon>
        <taxon>Deferribacterota</taxon>
        <taxon>Deferribacteres</taxon>
        <taxon>Deferribacterales</taxon>
        <taxon>Calditerrivibrionaceae</taxon>
    </lineage>
</organism>
<accession>E4TJL2</accession>
<gene>
    <name evidence="10" type="ordered locus">Calni_0261</name>
</gene>
<dbReference type="PANTHER" id="PTHR11579">
    <property type="entry name" value="PROTEIN-L-ISOASPARTATE O-METHYLTRANSFERASE"/>
    <property type="match status" value="1"/>
</dbReference>
<evidence type="ECO:0000256" key="6">
    <source>
        <dbReference type="ARBA" id="ARBA00022603"/>
    </source>
</evidence>
<reference evidence="10 11" key="1">
    <citation type="journal article" date="2011" name="Stand. Genomic Sci.">
        <title>Complete genome sequence of Calditerrivibrio nitroreducens type strain (Yu37-1).</title>
        <authorList>
            <person name="Pitluck S."/>
            <person name="Sikorski J."/>
            <person name="Zeytun A."/>
            <person name="Lapidus A."/>
            <person name="Nolan M."/>
            <person name="Lucas S."/>
            <person name="Hammon N."/>
            <person name="Deshpande S."/>
            <person name="Cheng J.F."/>
            <person name="Tapia R."/>
            <person name="Han C."/>
            <person name="Goodwin L."/>
            <person name="Liolios K."/>
            <person name="Pagani I."/>
            <person name="Ivanova N."/>
            <person name="Mavromatis K."/>
            <person name="Pati A."/>
            <person name="Chen A."/>
            <person name="Palaniappan K."/>
            <person name="Hauser L."/>
            <person name="Chang Y.J."/>
            <person name="Jeffries C.D."/>
            <person name="Detter J.C."/>
            <person name="Brambilla E."/>
            <person name="Djao O.D."/>
            <person name="Rohde M."/>
            <person name="Spring S."/>
            <person name="Goker M."/>
            <person name="Woyke T."/>
            <person name="Bristow J."/>
            <person name="Eisen J.A."/>
            <person name="Markowitz V."/>
            <person name="Hugenholtz P."/>
            <person name="Kyrpides N.C."/>
            <person name="Klenk H.P."/>
            <person name="Land M."/>
        </authorList>
    </citation>
    <scope>NUCLEOTIDE SEQUENCE [LARGE SCALE GENOMIC DNA]</scope>
    <source>
        <strain evidence="11">DSM 19672 / NBRC 101217 / Yu37-1</strain>
    </source>
</reference>
<evidence type="ECO:0000256" key="3">
    <source>
        <dbReference type="ARBA" id="ARBA00011890"/>
    </source>
</evidence>
<dbReference type="GO" id="GO:0005737">
    <property type="term" value="C:cytoplasm"/>
    <property type="evidence" value="ECO:0007669"/>
    <property type="project" value="UniProtKB-SubCell"/>
</dbReference>
<dbReference type="KEGG" id="cni:Calni_0261"/>
<dbReference type="PANTHER" id="PTHR11579:SF0">
    <property type="entry name" value="PROTEIN-L-ISOASPARTATE(D-ASPARTATE) O-METHYLTRANSFERASE"/>
    <property type="match status" value="1"/>
</dbReference>
<dbReference type="AlphaFoldDB" id="E4TJL2"/>
<keyword evidence="7 10" id="KW-0808">Transferase</keyword>
<comment type="similarity">
    <text evidence="2">Belongs to the methyltransferase superfamily. L-isoaspartyl/D-aspartyl protein methyltransferase family.</text>
</comment>
<keyword evidence="11" id="KW-1185">Reference proteome</keyword>
<evidence type="ECO:0000256" key="8">
    <source>
        <dbReference type="ARBA" id="ARBA00022691"/>
    </source>
</evidence>
<evidence type="ECO:0000256" key="7">
    <source>
        <dbReference type="ARBA" id="ARBA00022679"/>
    </source>
</evidence>